<comment type="caution">
    <text evidence="1">The sequence shown here is derived from an EMBL/GenBank/DDBJ whole genome shotgun (WGS) entry which is preliminary data.</text>
</comment>
<reference evidence="1" key="2">
    <citation type="journal article" date="2022" name="New Phytol.">
        <title>Evolutionary transition to the ectomycorrhizal habit in the genomes of a hyperdiverse lineage of mushroom-forming fungi.</title>
        <authorList>
            <person name="Looney B."/>
            <person name="Miyauchi S."/>
            <person name="Morin E."/>
            <person name="Drula E."/>
            <person name="Courty P.E."/>
            <person name="Kohler A."/>
            <person name="Kuo A."/>
            <person name="LaButti K."/>
            <person name="Pangilinan J."/>
            <person name="Lipzen A."/>
            <person name="Riley R."/>
            <person name="Andreopoulos W."/>
            <person name="He G."/>
            <person name="Johnson J."/>
            <person name="Nolan M."/>
            <person name="Tritt A."/>
            <person name="Barry K.W."/>
            <person name="Grigoriev I.V."/>
            <person name="Nagy L.G."/>
            <person name="Hibbett D."/>
            <person name="Henrissat B."/>
            <person name="Matheny P.B."/>
            <person name="Labbe J."/>
            <person name="Martin F.M."/>
        </authorList>
    </citation>
    <scope>NUCLEOTIDE SEQUENCE</scope>
    <source>
        <strain evidence="1">EC-137</strain>
    </source>
</reference>
<reference evidence="1" key="1">
    <citation type="submission" date="2021-02" db="EMBL/GenBank/DDBJ databases">
        <authorList>
            <consortium name="DOE Joint Genome Institute"/>
            <person name="Ahrendt S."/>
            <person name="Looney B.P."/>
            <person name="Miyauchi S."/>
            <person name="Morin E."/>
            <person name="Drula E."/>
            <person name="Courty P.E."/>
            <person name="Chicoki N."/>
            <person name="Fauchery L."/>
            <person name="Kohler A."/>
            <person name="Kuo A."/>
            <person name="Labutti K."/>
            <person name="Pangilinan J."/>
            <person name="Lipzen A."/>
            <person name="Riley R."/>
            <person name="Andreopoulos W."/>
            <person name="He G."/>
            <person name="Johnson J."/>
            <person name="Barry K.W."/>
            <person name="Grigoriev I.V."/>
            <person name="Nagy L."/>
            <person name="Hibbett D."/>
            <person name="Henrissat B."/>
            <person name="Matheny P.B."/>
            <person name="Labbe J."/>
            <person name="Martin F."/>
        </authorList>
    </citation>
    <scope>NUCLEOTIDE SEQUENCE</scope>
    <source>
        <strain evidence="1">EC-137</strain>
    </source>
</reference>
<name>A0ACB8QFF0_9AGAM</name>
<keyword evidence="2" id="KW-1185">Reference proteome</keyword>
<feature type="non-terminal residue" evidence="1">
    <location>
        <position position="1"/>
    </location>
</feature>
<feature type="non-terminal residue" evidence="1">
    <location>
        <position position="138"/>
    </location>
</feature>
<evidence type="ECO:0000313" key="2">
    <source>
        <dbReference type="Proteomes" id="UP000814128"/>
    </source>
</evidence>
<dbReference type="EMBL" id="MU273628">
    <property type="protein sequence ID" value="KAI0030318.1"/>
    <property type="molecule type" value="Genomic_DNA"/>
</dbReference>
<organism evidence="1 2">
    <name type="scientific">Vararia minispora EC-137</name>
    <dbReference type="NCBI Taxonomy" id="1314806"/>
    <lineage>
        <taxon>Eukaryota</taxon>
        <taxon>Fungi</taxon>
        <taxon>Dikarya</taxon>
        <taxon>Basidiomycota</taxon>
        <taxon>Agaricomycotina</taxon>
        <taxon>Agaricomycetes</taxon>
        <taxon>Russulales</taxon>
        <taxon>Lachnocladiaceae</taxon>
        <taxon>Vararia</taxon>
    </lineage>
</organism>
<accession>A0ACB8QFF0</accession>
<gene>
    <name evidence="1" type="ORF">K488DRAFT_29833</name>
</gene>
<sequence>PSYAILRGSRIKTRLLAPDTSFNEIIGLDVKPGELEAFLSILFPLDYDKGDIATQEEWTAALKLATRWSFPSVRSLAIRNLNNVLSPIDRLVLARTYDVKEWVDQALNAFIRRNEPLALEEGLRMLPEDVLLISGIRD</sequence>
<proteinExistence type="predicted"/>
<dbReference type="Proteomes" id="UP000814128">
    <property type="component" value="Unassembled WGS sequence"/>
</dbReference>
<protein>
    <submittedName>
        <fullName evidence="1">Uncharacterized protein</fullName>
    </submittedName>
</protein>
<evidence type="ECO:0000313" key="1">
    <source>
        <dbReference type="EMBL" id="KAI0030318.1"/>
    </source>
</evidence>